<dbReference type="EMBL" id="MTYH01000029">
    <property type="protein sequence ID" value="PNP44566.1"/>
    <property type="molecule type" value="Genomic_DNA"/>
</dbReference>
<protein>
    <submittedName>
        <fullName evidence="1">Uncharacterized protein</fullName>
    </submittedName>
</protein>
<name>A0A2K0TGC8_9HYPO</name>
<accession>A0A2K0TGC8</accession>
<gene>
    <name evidence="1" type="ORF">TGAMA5MH_03696</name>
</gene>
<evidence type="ECO:0000313" key="2">
    <source>
        <dbReference type="Proteomes" id="UP000236546"/>
    </source>
</evidence>
<organism evidence="1 2">
    <name type="scientific">Trichoderma gamsii</name>
    <dbReference type="NCBI Taxonomy" id="398673"/>
    <lineage>
        <taxon>Eukaryota</taxon>
        <taxon>Fungi</taxon>
        <taxon>Dikarya</taxon>
        <taxon>Ascomycota</taxon>
        <taxon>Pezizomycotina</taxon>
        <taxon>Sordariomycetes</taxon>
        <taxon>Hypocreomycetidae</taxon>
        <taxon>Hypocreales</taxon>
        <taxon>Hypocreaceae</taxon>
        <taxon>Trichoderma</taxon>
    </lineage>
</organism>
<evidence type="ECO:0000313" key="1">
    <source>
        <dbReference type="EMBL" id="PNP44566.1"/>
    </source>
</evidence>
<dbReference type="AlphaFoldDB" id="A0A2K0TGC8"/>
<proteinExistence type="predicted"/>
<comment type="caution">
    <text evidence="1">The sequence shown here is derived from an EMBL/GenBank/DDBJ whole genome shotgun (WGS) entry which is preliminary data.</text>
</comment>
<dbReference type="Proteomes" id="UP000236546">
    <property type="component" value="Unassembled WGS sequence"/>
</dbReference>
<dbReference type="OrthoDB" id="5134445at2759"/>
<reference evidence="1 2" key="1">
    <citation type="submission" date="2017-02" db="EMBL/GenBank/DDBJ databases">
        <title>Genomes of Trichoderma spp. with biocontrol activity.</title>
        <authorList>
            <person name="Gardiner D."/>
            <person name="Kazan K."/>
            <person name="Vos C."/>
            <person name="Harvey P."/>
        </authorList>
    </citation>
    <scope>NUCLEOTIDE SEQUENCE [LARGE SCALE GENOMIC DNA]</scope>
    <source>
        <strain evidence="1 2">A5MH</strain>
    </source>
</reference>
<sequence length="219" mass="25739">MWETPGWLLNHQLADLANRKAARIATPYVEGASLQLEITENHQDLPLPRVTSASIIKILDVTMSSVMRVLLRLDSGETLEAVLKLFDRRFGEYLRSNGRVHWPYMRRSEDAFDSFVRRNVMDRFITKLLREREKALFKKPPCHFISDDDDDGEEKDDDIAGEYGMDRFEAALWQECEDMFDCEDYWESSCHWSCHDHTTEERKGCRYHNPIPRYCCTHG</sequence>